<dbReference type="Gene3D" id="3.40.50.1000">
    <property type="entry name" value="HAD superfamily/HAD-like"/>
    <property type="match status" value="1"/>
</dbReference>
<dbReference type="Pfam" id="PF00702">
    <property type="entry name" value="Hydrolase"/>
    <property type="match status" value="1"/>
</dbReference>
<dbReference type="InterPro" id="IPR023214">
    <property type="entry name" value="HAD_sf"/>
</dbReference>
<dbReference type="SUPFAM" id="SSF56784">
    <property type="entry name" value="HAD-like"/>
    <property type="match status" value="1"/>
</dbReference>
<dbReference type="NCBIfam" id="TIGR01549">
    <property type="entry name" value="HAD-SF-IA-v1"/>
    <property type="match status" value="1"/>
</dbReference>
<name>A0A9W9CH76_9PLEO</name>
<proteinExistence type="predicted"/>
<dbReference type="SFLD" id="SFLDS00003">
    <property type="entry name" value="Haloacid_Dehalogenase"/>
    <property type="match status" value="1"/>
</dbReference>
<evidence type="ECO:0000313" key="2">
    <source>
        <dbReference type="EMBL" id="KAJ4361965.1"/>
    </source>
</evidence>
<reference evidence="2" key="1">
    <citation type="submission" date="2022-10" db="EMBL/GenBank/DDBJ databases">
        <title>Tapping the CABI collections for fungal endophytes: first genome assemblies for Collariella, Neodidymelliopsis, Ascochyta clinopodiicola, Didymella pomorum, Didymosphaeria variabile, Neocosmospora piperis and Neocucurbitaria cava.</title>
        <authorList>
            <person name="Hill R."/>
        </authorList>
    </citation>
    <scope>NUCLEOTIDE SEQUENCE</scope>
    <source>
        <strain evidence="2">IMI 356814</strain>
    </source>
</reference>
<dbReference type="InterPro" id="IPR006439">
    <property type="entry name" value="HAD-SF_hydro_IA"/>
</dbReference>
<dbReference type="PANTHER" id="PTHR43885">
    <property type="entry name" value="HALOACID DEHALOGENASE-LIKE HYDROLASE"/>
    <property type="match status" value="1"/>
</dbReference>
<protein>
    <recommendedName>
        <fullName evidence="4">HAD-like protein</fullName>
    </recommendedName>
</protein>
<dbReference type="OrthoDB" id="426235at2759"/>
<gene>
    <name evidence="2" type="ORF">N0V83_010906</name>
</gene>
<dbReference type="SFLD" id="SFLDG01129">
    <property type="entry name" value="C1.5:_HAD__Beta-PGM__Phosphata"/>
    <property type="match status" value="1"/>
</dbReference>
<dbReference type="EMBL" id="JAPEUY010000022">
    <property type="protein sequence ID" value="KAJ4361965.1"/>
    <property type="molecule type" value="Genomic_DNA"/>
</dbReference>
<feature type="region of interest" description="Disordered" evidence="1">
    <location>
        <begin position="1"/>
        <end position="22"/>
    </location>
</feature>
<keyword evidence="3" id="KW-1185">Reference proteome</keyword>
<evidence type="ECO:0000313" key="3">
    <source>
        <dbReference type="Proteomes" id="UP001140560"/>
    </source>
</evidence>
<organism evidence="2 3">
    <name type="scientific">Neocucurbitaria cava</name>
    <dbReference type="NCBI Taxonomy" id="798079"/>
    <lineage>
        <taxon>Eukaryota</taxon>
        <taxon>Fungi</taxon>
        <taxon>Dikarya</taxon>
        <taxon>Ascomycota</taxon>
        <taxon>Pezizomycotina</taxon>
        <taxon>Dothideomycetes</taxon>
        <taxon>Pleosporomycetidae</taxon>
        <taxon>Pleosporales</taxon>
        <taxon>Pleosporineae</taxon>
        <taxon>Cucurbitariaceae</taxon>
        <taxon>Neocucurbitaria</taxon>
    </lineage>
</organism>
<accession>A0A9W9CH76</accession>
<dbReference type="PANTHER" id="PTHR43885:SF1">
    <property type="entry name" value="SUPERFAMILY HYDROLASE, PUTATIVE (AFU_ORTHOLOGUE AFUA_4G13290)-RELATED"/>
    <property type="match status" value="1"/>
</dbReference>
<sequence length="248" mass="27663">MTGPVRPRRFAPLSPAKRKEGDDRPLLKGIVFDVDGTLCLPQNYMFAEMRATLNISKPTDILDHIYSLPEEQQEEAHEKIRDIERTAMKSQQPQAGLVELMDYLDSRNIKKGICTRNFDAPVNHLLSTFLPKSEFSPVVTREFRPPKPDPAGILHIAKDWMHEDGGKSLIMVGDSIDDMTAGFRAGAATVLLVNEANQHLAEHQHTDLVVRQLDDLIEILENGFEGRVEADDGSVDAKNLVEEAVGKS</sequence>
<dbReference type="Proteomes" id="UP001140560">
    <property type="component" value="Unassembled WGS sequence"/>
</dbReference>
<dbReference type="GO" id="GO:0016791">
    <property type="term" value="F:phosphatase activity"/>
    <property type="evidence" value="ECO:0007669"/>
    <property type="project" value="UniProtKB-ARBA"/>
</dbReference>
<dbReference type="CDD" id="cd01427">
    <property type="entry name" value="HAD_like"/>
    <property type="match status" value="1"/>
</dbReference>
<evidence type="ECO:0008006" key="4">
    <source>
        <dbReference type="Google" id="ProtNLM"/>
    </source>
</evidence>
<dbReference type="AlphaFoldDB" id="A0A9W9CH76"/>
<dbReference type="Gene3D" id="1.10.260.80">
    <property type="match status" value="1"/>
</dbReference>
<dbReference type="InterPro" id="IPR036412">
    <property type="entry name" value="HAD-like_sf"/>
</dbReference>
<comment type="caution">
    <text evidence="2">The sequence shown here is derived from an EMBL/GenBank/DDBJ whole genome shotgun (WGS) entry which is preliminary data.</text>
</comment>
<evidence type="ECO:0000256" key="1">
    <source>
        <dbReference type="SAM" id="MobiDB-lite"/>
    </source>
</evidence>